<dbReference type="Proteomes" id="UP001217417">
    <property type="component" value="Unassembled WGS sequence"/>
</dbReference>
<dbReference type="PANTHER" id="PTHR45880">
    <property type="entry name" value="RNA-BINDING MOTIF PROTEIN, X-LINKED 2"/>
    <property type="match status" value="1"/>
</dbReference>
<dbReference type="GO" id="GO:0071013">
    <property type="term" value="C:catalytic step 2 spliceosome"/>
    <property type="evidence" value="ECO:0007669"/>
    <property type="project" value="TreeGrafter"/>
</dbReference>
<evidence type="ECO:0000313" key="4">
    <source>
        <dbReference type="EMBL" id="KAJ8097327.1"/>
    </source>
</evidence>
<accession>A0AAD7VP47</accession>
<organism evidence="4 5">
    <name type="scientific">Lipomyces tetrasporus</name>
    <dbReference type="NCBI Taxonomy" id="54092"/>
    <lineage>
        <taxon>Eukaryota</taxon>
        <taxon>Fungi</taxon>
        <taxon>Dikarya</taxon>
        <taxon>Ascomycota</taxon>
        <taxon>Saccharomycotina</taxon>
        <taxon>Lipomycetes</taxon>
        <taxon>Lipomycetales</taxon>
        <taxon>Lipomycetaceae</taxon>
        <taxon>Lipomyces</taxon>
    </lineage>
</organism>
<evidence type="ECO:0000259" key="3">
    <source>
        <dbReference type="PROSITE" id="PS50102"/>
    </source>
</evidence>
<dbReference type="CDD" id="cd12411">
    <property type="entry name" value="RRM_ist3_like"/>
    <property type="match status" value="1"/>
</dbReference>
<proteinExistence type="predicted"/>
<evidence type="ECO:0000313" key="5">
    <source>
        <dbReference type="Proteomes" id="UP001217417"/>
    </source>
</evidence>
<keyword evidence="5" id="KW-1185">Reference proteome</keyword>
<keyword evidence="1 2" id="KW-0694">RNA-binding</keyword>
<dbReference type="GO" id="GO:0071011">
    <property type="term" value="C:precatalytic spliceosome"/>
    <property type="evidence" value="ECO:0007669"/>
    <property type="project" value="TreeGrafter"/>
</dbReference>
<dbReference type="GeneID" id="80885658"/>
<comment type="caution">
    <text evidence="4">The sequence shown here is derived from an EMBL/GenBank/DDBJ whole genome shotgun (WGS) entry which is preliminary data.</text>
</comment>
<dbReference type="SMART" id="SM00360">
    <property type="entry name" value="RRM"/>
    <property type="match status" value="1"/>
</dbReference>
<name>A0AAD7VP47_9ASCO</name>
<evidence type="ECO:0000256" key="1">
    <source>
        <dbReference type="ARBA" id="ARBA00022884"/>
    </source>
</evidence>
<feature type="domain" description="RRM" evidence="3">
    <location>
        <begin position="38"/>
        <end position="116"/>
    </location>
</feature>
<dbReference type="InterPro" id="IPR012677">
    <property type="entry name" value="Nucleotide-bd_a/b_plait_sf"/>
</dbReference>
<dbReference type="GO" id="GO:0003723">
    <property type="term" value="F:RNA binding"/>
    <property type="evidence" value="ECO:0007669"/>
    <property type="project" value="UniProtKB-UniRule"/>
</dbReference>
<gene>
    <name evidence="4" type="ORF">POJ06DRAFT_29502</name>
</gene>
<dbReference type="GO" id="GO:0000398">
    <property type="term" value="P:mRNA splicing, via spliceosome"/>
    <property type="evidence" value="ECO:0007669"/>
    <property type="project" value="InterPro"/>
</dbReference>
<dbReference type="InterPro" id="IPR045844">
    <property type="entry name" value="RRM_Ist3-like"/>
</dbReference>
<protein>
    <recommendedName>
        <fullName evidence="3">RRM domain-containing protein</fullName>
    </recommendedName>
</protein>
<sequence length="138" mass="15768">MNRGSYTTKRRIAKLNDQELEAGVSEKGSWHNDYSDTAFIFIGSLPYNLTEGDILTIFSQYGNPVFIKLARDKDTGKSKGFAFLKYEDQRSTILAVDNLDGAVVLGRTLRVDHTYYRNRDDDEELELAMSFDKPNKSR</sequence>
<dbReference type="InterPro" id="IPR000504">
    <property type="entry name" value="RRM_dom"/>
</dbReference>
<dbReference type="InterPro" id="IPR051847">
    <property type="entry name" value="RNA_proc/Spliceosome_comp"/>
</dbReference>
<dbReference type="PANTHER" id="PTHR45880:SF1">
    <property type="entry name" value="RNA-BINDING MOTIF PROTEIN, X-LINKED 2"/>
    <property type="match status" value="1"/>
</dbReference>
<dbReference type="PROSITE" id="PS50102">
    <property type="entry name" value="RRM"/>
    <property type="match status" value="1"/>
</dbReference>
<dbReference type="RefSeq" id="XP_056040777.1">
    <property type="nucleotide sequence ID" value="XM_056190492.1"/>
</dbReference>
<reference evidence="4" key="1">
    <citation type="submission" date="2023-03" db="EMBL/GenBank/DDBJ databases">
        <title>Near-Complete genome sequence of Lipomyces tetrasporous NRRL Y-64009, an oleaginous yeast capable of growing on lignocellulosic hydrolysates.</title>
        <authorList>
            <consortium name="Lawrence Berkeley National Laboratory"/>
            <person name="Jagtap S.S."/>
            <person name="Liu J.-J."/>
            <person name="Walukiewicz H.E."/>
            <person name="Pangilinan J."/>
            <person name="Lipzen A."/>
            <person name="Ahrendt S."/>
            <person name="Koriabine M."/>
            <person name="Cobaugh K."/>
            <person name="Salamov A."/>
            <person name="Yoshinaga Y."/>
            <person name="Ng V."/>
            <person name="Daum C."/>
            <person name="Grigoriev I.V."/>
            <person name="Slininger P.J."/>
            <person name="Dien B.S."/>
            <person name="Jin Y.-S."/>
            <person name="Rao C.V."/>
        </authorList>
    </citation>
    <scope>NUCLEOTIDE SEQUENCE</scope>
    <source>
        <strain evidence="4">NRRL Y-64009</strain>
    </source>
</reference>
<dbReference type="Gene3D" id="3.30.70.330">
    <property type="match status" value="1"/>
</dbReference>
<dbReference type="Pfam" id="PF00076">
    <property type="entry name" value="RRM_1"/>
    <property type="match status" value="1"/>
</dbReference>
<dbReference type="AlphaFoldDB" id="A0AAD7VP47"/>
<evidence type="ECO:0000256" key="2">
    <source>
        <dbReference type="PROSITE-ProRule" id="PRU00176"/>
    </source>
</evidence>
<dbReference type="InterPro" id="IPR035979">
    <property type="entry name" value="RBD_domain_sf"/>
</dbReference>
<dbReference type="GO" id="GO:0005686">
    <property type="term" value="C:U2 snRNP"/>
    <property type="evidence" value="ECO:0007669"/>
    <property type="project" value="TreeGrafter"/>
</dbReference>
<dbReference type="SUPFAM" id="SSF54928">
    <property type="entry name" value="RNA-binding domain, RBD"/>
    <property type="match status" value="1"/>
</dbReference>
<dbReference type="EMBL" id="JARPMG010000011">
    <property type="protein sequence ID" value="KAJ8097327.1"/>
    <property type="molecule type" value="Genomic_DNA"/>
</dbReference>